<evidence type="ECO:0000313" key="3">
    <source>
        <dbReference type="EMBL" id="MFC5476626.1"/>
    </source>
</evidence>
<accession>A0ABW0MIG0</accession>
<organism evidence="3 4">
    <name type="scientific">Massilia suwonensis</name>
    <dbReference type="NCBI Taxonomy" id="648895"/>
    <lineage>
        <taxon>Bacteria</taxon>
        <taxon>Pseudomonadati</taxon>
        <taxon>Pseudomonadota</taxon>
        <taxon>Betaproteobacteria</taxon>
        <taxon>Burkholderiales</taxon>
        <taxon>Oxalobacteraceae</taxon>
        <taxon>Telluria group</taxon>
        <taxon>Massilia</taxon>
    </lineage>
</organism>
<keyword evidence="2" id="KW-0472">Membrane</keyword>
<dbReference type="RefSeq" id="WP_379750783.1">
    <property type="nucleotide sequence ID" value="NZ_JBHSMR010000001.1"/>
</dbReference>
<feature type="transmembrane region" description="Helical" evidence="2">
    <location>
        <begin position="212"/>
        <end position="231"/>
    </location>
</feature>
<sequence>MSKGLRLTEKWLQRALWLVAFAFAAFLIGLGGKIVDNLWDVEPELTVEQFMDAGQAAALRAEIEQADKGRDNARLNLEQASEQHQVAQSNTQSARASFENWRATRQATARPDQDPELIKRTHELDALEASERRALAAVEKERQAMLDASQAAERAQTRWNALERPAVDAFRDAMRSKELRVFGYRLALTLPLLLVAGWLFKHKRKTPSWPFAWGFIFFALFAFFFELVPYLPSYGGYVRYIVGIILTVVVGRYAIAALQAYLARQKESEALPDVQRRQTLRYDTALARLGKSVCPGCERPVDLKDDKTDYCPHCGIGLFDRCGGCATRKNAFGRFCFACGTAANTSLAD</sequence>
<keyword evidence="2" id="KW-0812">Transmembrane</keyword>
<feature type="coiled-coil region" evidence="1">
    <location>
        <begin position="56"/>
        <end position="90"/>
    </location>
</feature>
<keyword evidence="2" id="KW-1133">Transmembrane helix</keyword>
<comment type="caution">
    <text evidence="3">The sequence shown here is derived from an EMBL/GenBank/DDBJ whole genome shotgun (WGS) entry which is preliminary data.</text>
</comment>
<dbReference type="EMBL" id="JBHSMR010000001">
    <property type="protein sequence ID" value="MFC5476626.1"/>
    <property type="molecule type" value="Genomic_DNA"/>
</dbReference>
<feature type="transmembrane region" description="Helical" evidence="2">
    <location>
        <begin position="15"/>
        <end position="35"/>
    </location>
</feature>
<reference evidence="4" key="1">
    <citation type="journal article" date="2019" name="Int. J. Syst. Evol. Microbiol.">
        <title>The Global Catalogue of Microorganisms (GCM) 10K type strain sequencing project: providing services to taxonomists for standard genome sequencing and annotation.</title>
        <authorList>
            <consortium name="The Broad Institute Genomics Platform"/>
            <consortium name="The Broad Institute Genome Sequencing Center for Infectious Disease"/>
            <person name="Wu L."/>
            <person name="Ma J."/>
        </authorList>
    </citation>
    <scope>NUCLEOTIDE SEQUENCE [LARGE SCALE GENOMIC DNA]</scope>
    <source>
        <strain evidence="4">CCUG 43111</strain>
    </source>
</reference>
<keyword evidence="1" id="KW-0175">Coiled coil</keyword>
<evidence type="ECO:0000256" key="2">
    <source>
        <dbReference type="SAM" id="Phobius"/>
    </source>
</evidence>
<feature type="transmembrane region" description="Helical" evidence="2">
    <location>
        <begin position="182"/>
        <end position="200"/>
    </location>
</feature>
<dbReference type="Proteomes" id="UP001596101">
    <property type="component" value="Unassembled WGS sequence"/>
</dbReference>
<protein>
    <submittedName>
        <fullName evidence="3">Serine endopeptidase</fullName>
    </submittedName>
</protein>
<evidence type="ECO:0000313" key="4">
    <source>
        <dbReference type="Proteomes" id="UP001596101"/>
    </source>
</evidence>
<evidence type="ECO:0000256" key="1">
    <source>
        <dbReference type="SAM" id="Coils"/>
    </source>
</evidence>
<feature type="transmembrane region" description="Helical" evidence="2">
    <location>
        <begin position="237"/>
        <end position="258"/>
    </location>
</feature>
<gene>
    <name evidence="3" type="ORF">ACFPQ5_00380</name>
</gene>
<proteinExistence type="predicted"/>
<keyword evidence="4" id="KW-1185">Reference proteome</keyword>
<name>A0ABW0MIG0_9BURK</name>